<dbReference type="GO" id="GO:0005886">
    <property type="term" value="C:plasma membrane"/>
    <property type="evidence" value="ECO:0007669"/>
    <property type="project" value="UniProtKB-SubCell"/>
</dbReference>
<keyword evidence="5" id="KW-0472">Membrane</keyword>
<evidence type="ECO:0000256" key="3">
    <source>
        <dbReference type="ARBA" id="ARBA00022475"/>
    </source>
</evidence>
<comment type="subcellular location">
    <subcellularLocation>
        <location evidence="1">Cell membrane</location>
    </subcellularLocation>
    <subcellularLocation>
        <location evidence="2">Cell projection</location>
        <location evidence="2">Neuron projection</location>
    </subcellularLocation>
</comment>
<name>A0A915DNF5_9BILA</name>
<evidence type="ECO:0000256" key="5">
    <source>
        <dbReference type="ARBA" id="ARBA00023136"/>
    </source>
</evidence>
<dbReference type="GO" id="GO:0043005">
    <property type="term" value="C:neuron projection"/>
    <property type="evidence" value="ECO:0007669"/>
    <property type="project" value="UniProtKB-SubCell"/>
</dbReference>
<evidence type="ECO:0000313" key="9">
    <source>
        <dbReference type="WBParaSite" id="jg21216"/>
    </source>
</evidence>
<evidence type="ECO:0000256" key="6">
    <source>
        <dbReference type="ARBA" id="ARBA00023273"/>
    </source>
</evidence>
<keyword evidence="3" id="KW-1003">Cell membrane</keyword>
<keyword evidence="6" id="KW-0966">Cell projection</keyword>
<evidence type="ECO:0000313" key="8">
    <source>
        <dbReference type="Proteomes" id="UP000887574"/>
    </source>
</evidence>
<evidence type="ECO:0000259" key="7">
    <source>
        <dbReference type="Pfam" id="PF23110"/>
    </source>
</evidence>
<reference evidence="9" key="1">
    <citation type="submission" date="2022-11" db="UniProtKB">
        <authorList>
            <consortium name="WormBaseParasite"/>
        </authorList>
    </citation>
    <scope>IDENTIFICATION</scope>
</reference>
<dbReference type="PANTHER" id="PTHR14499:SF74">
    <property type="entry name" value="ZETA_TOXIN DOMAIN-CONTAINING PROTEIN"/>
    <property type="match status" value="1"/>
</dbReference>
<dbReference type="SUPFAM" id="SSF54695">
    <property type="entry name" value="POZ domain"/>
    <property type="match status" value="1"/>
</dbReference>
<sequence length="227" mass="25659">MPRQAPKVVKLRISGGQILETFKHVLLRQPDSLFAEMAKQQSIIDCAHRDGRLVRLLVDSLRKWQESGSGVFCPPEEFDEWRQLIAEAKYWRLQQLEEIIRNASTAANSISVAYHGTLAVGKQGHAGLDINFRRIHRILISGRAWACRQVFGRSLNETRDGNMDSSRYTSRFYLTHTFLEQAFDALAAHRYKLVSSTSNNPNMTTTSGATVEQSVKEVDLQVEAVSP</sequence>
<keyword evidence="4" id="KW-0597">Phosphoprotein</keyword>
<dbReference type="WBParaSite" id="jg21216">
    <property type="protein sequence ID" value="jg21216"/>
    <property type="gene ID" value="jg21216"/>
</dbReference>
<accession>A0A915DNF5</accession>
<dbReference type="InterPro" id="IPR057093">
    <property type="entry name" value="H1_KCTD8_12_16"/>
</dbReference>
<proteinExistence type="predicted"/>
<keyword evidence="8" id="KW-1185">Reference proteome</keyword>
<evidence type="ECO:0000256" key="4">
    <source>
        <dbReference type="ARBA" id="ARBA00022553"/>
    </source>
</evidence>
<protein>
    <recommendedName>
        <fullName evidence="7">KCTD8/12/16 H1 domain-containing protein</fullName>
    </recommendedName>
</protein>
<dbReference type="PANTHER" id="PTHR14499">
    <property type="entry name" value="POTASSIUM CHANNEL TETRAMERIZATION DOMAIN-CONTAINING"/>
    <property type="match status" value="1"/>
</dbReference>
<dbReference type="Proteomes" id="UP000887574">
    <property type="component" value="Unplaced"/>
</dbReference>
<evidence type="ECO:0000256" key="1">
    <source>
        <dbReference type="ARBA" id="ARBA00004236"/>
    </source>
</evidence>
<dbReference type="Pfam" id="PF23110">
    <property type="entry name" value="H1_KCTD8_12_16"/>
    <property type="match status" value="1"/>
</dbReference>
<dbReference type="Gene3D" id="3.30.710.10">
    <property type="entry name" value="Potassium Channel Kv1.1, Chain A"/>
    <property type="match status" value="1"/>
</dbReference>
<dbReference type="AlphaFoldDB" id="A0A915DNF5"/>
<evidence type="ECO:0000256" key="2">
    <source>
        <dbReference type="ARBA" id="ARBA00004487"/>
    </source>
</evidence>
<organism evidence="8 9">
    <name type="scientific">Ditylenchus dipsaci</name>
    <dbReference type="NCBI Taxonomy" id="166011"/>
    <lineage>
        <taxon>Eukaryota</taxon>
        <taxon>Metazoa</taxon>
        <taxon>Ecdysozoa</taxon>
        <taxon>Nematoda</taxon>
        <taxon>Chromadorea</taxon>
        <taxon>Rhabditida</taxon>
        <taxon>Tylenchina</taxon>
        <taxon>Tylenchomorpha</taxon>
        <taxon>Sphaerularioidea</taxon>
        <taxon>Anguinidae</taxon>
        <taxon>Anguininae</taxon>
        <taxon>Ditylenchus</taxon>
    </lineage>
</organism>
<feature type="domain" description="KCTD8/12/16 H1" evidence="7">
    <location>
        <begin position="110"/>
        <end position="209"/>
    </location>
</feature>
<dbReference type="InterPro" id="IPR011333">
    <property type="entry name" value="SKP1/BTB/POZ_sf"/>
</dbReference>